<reference evidence="2 3" key="1">
    <citation type="journal article" date="2016" name="Sci. Rep.">
        <title>Insights into Adaptations to a Near-Obligate Nematode Endoparasitic Lifestyle from the Finished Genome of Drechmeria coniospora.</title>
        <authorList>
            <person name="Zhang L."/>
            <person name="Zhou Z."/>
            <person name="Guo Q."/>
            <person name="Fokkens L."/>
            <person name="Miskei M."/>
            <person name="Pocsi I."/>
            <person name="Zhang W."/>
            <person name="Chen M."/>
            <person name="Wang L."/>
            <person name="Sun Y."/>
            <person name="Donzelli B.G."/>
            <person name="Gibson D.M."/>
            <person name="Nelson D.R."/>
            <person name="Luo J.G."/>
            <person name="Rep M."/>
            <person name="Liu H."/>
            <person name="Yang S."/>
            <person name="Wang J."/>
            <person name="Krasnoff S.B."/>
            <person name="Xu Y."/>
            <person name="Molnar I."/>
            <person name="Lin M."/>
        </authorList>
    </citation>
    <scope>NUCLEOTIDE SEQUENCE [LARGE SCALE GENOMIC DNA]</scope>
    <source>
        <strain evidence="2 3">ARSEF 6962</strain>
    </source>
</reference>
<feature type="compositionally biased region" description="Low complexity" evidence="1">
    <location>
        <begin position="188"/>
        <end position="205"/>
    </location>
</feature>
<dbReference type="AlphaFoldDB" id="A0A151GHG7"/>
<gene>
    <name evidence="2" type="ORF">DCS_03509</name>
</gene>
<dbReference type="EMBL" id="LAYC01000002">
    <property type="protein sequence ID" value="KYK56509.1"/>
    <property type="molecule type" value="Genomic_DNA"/>
</dbReference>
<proteinExistence type="predicted"/>
<evidence type="ECO:0000256" key="1">
    <source>
        <dbReference type="SAM" id="MobiDB-lite"/>
    </source>
</evidence>
<sequence>MGYLTRRFRRADGPAQCAHVELRTATRTVLAVRGTCRPVRWRQVEAAVNRCVDCTYRHGQVLGVPSTAPCWHCVAQATHASSTYFALGSHVGWDPPPPNARTRSVVTFVTSPPRPVPSSRRRGRLLSLPARLRLALVGEDAGDDDAGKGGCVCGQRPCSSDDAREGSSLPKVPTAVPADTLELTAGTAASDAGSAAEDSLGASAADIDRTRDEVGWEDGPAVQVDADCSTPRLVVDACGTDEVGELGVAVVCGTDKRGDVDAVVAARDTDKVGDVGVAVVVVVCATSRGGGVAVRDERRRLVVTSSTMACDMVTIGARASISTCPTSGVLLHAPSPTRGAMVIGRASKERPAQIVSGTKKGAAKEERQGQRWLDEAGRLLPRASRQKKEAILRPENAANHGCKYDEHDRWWTLVALQLGETASRLNATP</sequence>
<dbReference type="InParanoid" id="A0A151GHG7"/>
<comment type="caution">
    <text evidence="2">The sequence shown here is derived from an EMBL/GenBank/DDBJ whole genome shotgun (WGS) entry which is preliminary data.</text>
</comment>
<dbReference type="RefSeq" id="XP_040655861.1">
    <property type="nucleotide sequence ID" value="XM_040800828.1"/>
</dbReference>
<protein>
    <submittedName>
        <fullName evidence="2">Uncharacterized protein</fullName>
    </submittedName>
</protein>
<feature type="region of interest" description="Disordered" evidence="1">
    <location>
        <begin position="188"/>
        <end position="216"/>
    </location>
</feature>
<accession>A0A151GHG7</accession>
<keyword evidence="3" id="KW-1185">Reference proteome</keyword>
<dbReference type="Proteomes" id="UP000076580">
    <property type="component" value="Chromosome 02"/>
</dbReference>
<evidence type="ECO:0000313" key="3">
    <source>
        <dbReference type="Proteomes" id="UP000076580"/>
    </source>
</evidence>
<name>A0A151GHG7_DRECN</name>
<organism evidence="2 3">
    <name type="scientific">Drechmeria coniospora</name>
    <name type="common">Nematophagous fungus</name>
    <name type="synonym">Meria coniospora</name>
    <dbReference type="NCBI Taxonomy" id="98403"/>
    <lineage>
        <taxon>Eukaryota</taxon>
        <taxon>Fungi</taxon>
        <taxon>Dikarya</taxon>
        <taxon>Ascomycota</taxon>
        <taxon>Pezizomycotina</taxon>
        <taxon>Sordariomycetes</taxon>
        <taxon>Hypocreomycetidae</taxon>
        <taxon>Hypocreales</taxon>
        <taxon>Ophiocordycipitaceae</taxon>
        <taxon>Drechmeria</taxon>
    </lineage>
</organism>
<evidence type="ECO:0000313" key="2">
    <source>
        <dbReference type="EMBL" id="KYK56509.1"/>
    </source>
</evidence>
<dbReference type="GeneID" id="63716152"/>